<feature type="domain" description="Cation/H(+) antiporter central" evidence="12">
    <location>
        <begin position="499"/>
        <end position="621"/>
    </location>
</feature>
<accession>A0A6P6W6R9</accession>
<keyword evidence="4 10" id="KW-0812">Transmembrane</keyword>
<dbReference type="PANTHER" id="PTHR32468:SF35">
    <property type="entry name" value="CATION_H+ EXCHANGER DOMAIN-CONTAINING PROTEIN"/>
    <property type="match status" value="1"/>
</dbReference>
<comment type="similarity">
    <text evidence="9">Belongs to the monovalent cation:proton antiporter 2 (CPA2) transporter (TC 2.A.37) family. CHX (TC 2.A.37.4) subfamily.</text>
</comment>
<dbReference type="InterPro" id="IPR057291">
    <property type="entry name" value="CHX17_2nd"/>
</dbReference>
<keyword evidence="3" id="KW-0633">Potassium transport</keyword>
<dbReference type="GO" id="GO:0006813">
    <property type="term" value="P:potassium ion transport"/>
    <property type="evidence" value="ECO:0007669"/>
    <property type="project" value="UniProtKB-KW"/>
</dbReference>
<feature type="transmembrane region" description="Helical" evidence="10">
    <location>
        <begin position="389"/>
        <end position="408"/>
    </location>
</feature>
<feature type="transmembrane region" description="Helical" evidence="10">
    <location>
        <begin position="420"/>
        <end position="443"/>
    </location>
</feature>
<protein>
    <submittedName>
        <fullName evidence="15">Cation/H(+) antiporter 15 isoform X1</fullName>
    </submittedName>
</protein>
<evidence type="ECO:0000256" key="3">
    <source>
        <dbReference type="ARBA" id="ARBA00022538"/>
    </source>
</evidence>
<feature type="transmembrane region" description="Helical" evidence="10">
    <location>
        <begin position="138"/>
        <end position="161"/>
    </location>
</feature>
<comment type="subcellular location">
    <subcellularLocation>
        <location evidence="1">Membrane</location>
        <topology evidence="1">Multi-pass membrane protein</topology>
    </subcellularLocation>
</comment>
<dbReference type="Pfam" id="PF23259">
    <property type="entry name" value="CHX17_C"/>
    <property type="match status" value="1"/>
</dbReference>
<feature type="transmembrane region" description="Helical" evidence="10">
    <location>
        <begin position="208"/>
        <end position="231"/>
    </location>
</feature>
<gene>
    <name evidence="15" type="primary">LOC113730293</name>
</gene>
<keyword evidence="14" id="KW-1185">Reference proteome</keyword>
<feature type="transmembrane region" description="Helical" evidence="10">
    <location>
        <begin position="356"/>
        <end position="377"/>
    </location>
</feature>
<evidence type="ECO:0000256" key="2">
    <source>
        <dbReference type="ARBA" id="ARBA00022448"/>
    </source>
</evidence>
<evidence type="ECO:0000313" key="15">
    <source>
        <dbReference type="RefSeq" id="XP_027110700.2"/>
    </source>
</evidence>
<feature type="transmembrane region" description="Helical" evidence="10">
    <location>
        <begin position="79"/>
        <end position="101"/>
    </location>
</feature>
<evidence type="ECO:0000256" key="6">
    <source>
        <dbReference type="ARBA" id="ARBA00022989"/>
    </source>
</evidence>
<dbReference type="GO" id="GO:1902600">
    <property type="term" value="P:proton transmembrane transport"/>
    <property type="evidence" value="ECO:0007669"/>
    <property type="project" value="InterPro"/>
</dbReference>
<dbReference type="InterPro" id="IPR038770">
    <property type="entry name" value="Na+/solute_symporter_sf"/>
</dbReference>
<dbReference type="Pfam" id="PF23256">
    <property type="entry name" value="CHX17_2nd"/>
    <property type="match status" value="1"/>
</dbReference>
<proteinExistence type="inferred from homology"/>
<dbReference type="Proteomes" id="UP001652660">
    <property type="component" value="Chromosome 2c"/>
</dbReference>
<dbReference type="GeneID" id="113730293"/>
<name>A0A6P6W6R9_COFAR</name>
<keyword evidence="5" id="KW-0630">Potassium</keyword>
<dbReference type="GO" id="GO:0006885">
    <property type="term" value="P:regulation of pH"/>
    <property type="evidence" value="ECO:0007669"/>
    <property type="project" value="TreeGrafter"/>
</dbReference>
<dbReference type="Gene3D" id="1.20.1530.20">
    <property type="match status" value="1"/>
</dbReference>
<dbReference type="InterPro" id="IPR057290">
    <property type="entry name" value="CHX17_C"/>
</dbReference>
<evidence type="ECO:0000256" key="7">
    <source>
        <dbReference type="ARBA" id="ARBA00023065"/>
    </source>
</evidence>
<feature type="transmembrane region" description="Helical" evidence="10">
    <location>
        <begin position="280"/>
        <end position="298"/>
    </location>
</feature>
<feature type="domain" description="Cation/H+ exchanger transmembrane" evidence="11">
    <location>
        <begin position="58"/>
        <end position="440"/>
    </location>
</feature>
<sequence length="801" mass="87508">MASQTMNASANIVLDSVGNRTLVCHDPHKISSNGLWTNENPLNYSTPLLLMQLSLVSLTSMLIDVIIKPLGQSTIVSQIFGGIIFGASLLGHVASVGAVFFPPRGQIIFETFSTFGLMFFLFSVAVKMDPKMMIRPGWKPAILGLSAVFTTLVFSLLLAFALKRYASLDPSVAKPLPVIAAAQCLLSFQNVASVLTELKMIQTDLGRLAVSSAMFCDLIGICFMASSFAVLQTSGDYPMISVLAILVFVIFVLVSVYIIRPLILKSLSLVPEGRSIGESHITAIFTVLLVVGFISEMIGQHFMFGPMVIGLVVPEGPPLGAALTAKLDIPVGKILYPAFLTASGLKTDIFCIHFQGAWTVALIVFLSCVVKVGAVMLPACYMDLKIQESFVLGLMMNVRGLSELVLYNLFLDVEVLKPEAFALCVVSVILVTAITTLLIKLLYDPSSRLTPVRRRTIQHCKRGTELRILVCIHNQENVPAMVNLLEASNATEESPVTVIAVLLIELVGRANPMLIAHQSHRLLQPSSSRSGRIINALRQYELCNEACVTFQSFSSISQFDTMHEDVCRVALDQNTNIIILPFHKQWEIDGSIGSVNRAIQNMNAQVIEKAPCSVAVLVDRTTLRGSRTILNGQSSYHVAVIFIGGADDAESLSYAARMVMHPHVSLTVFRFLFLGSDNMRERKIDNNLIDEIRHVNIGNERFAYQEEIIRDSVGLAASATRLGGSFDLILVGRNHQESPLLEGLGAWIGCPELGVIGDMLAEPDSERTASILVVQQQRLKGKVMKRISKPVVIDQEPFHAT</sequence>
<evidence type="ECO:0000259" key="12">
    <source>
        <dbReference type="Pfam" id="PF23256"/>
    </source>
</evidence>
<dbReference type="Pfam" id="PF00999">
    <property type="entry name" value="Na_H_Exchanger"/>
    <property type="match status" value="1"/>
</dbReference>
<feature type="transmembrane region" description="Helical" evidence="10">
    <location>
        <begin position="237"/>
        <end position="259"/>
    </location>
</feature>
<feature type="domain" description="Cation/H(+) antiporter C-terminal" evidence="13">
    <location>
        <begin position="636"/>
        <end position="777"/>
    </location>
</feature>
<dbReference type="InterPro" id="IPR006153">
    <property type="entry name" value="Cation/H_exchanger_TM"/>
</dbReference>
<dbReference type="InterPro" id="IPR050794">
    <property type="entry name" value="CPA2_transporter"/>
</dbReference>
<keyword evidence="2" id="KW-0813">Transport</keyword>
<organism evidence="14 15">
    <name type="scientific">Coffea arabica</name>
    <name type="common">Arabian coffee</name>
    <dbReference type="NCBI Taxonomy" id="13443"/>
    <lineage>
        <taxon>Eukaryota</taxon>
        <taxon>Viridiplantae</taxon>
        <taxon>Streptophyta</taxon>
        <taxon>Embryophyta</taxon>
        <taxon>Tracheophyta</taxon>
        <taxon>Spermatophyta</taxon>
        <taxon>Magnoliopsida</taxon>
        <taxon>eudicotyledons</taxon>
        <taxon>Gunneridae</taxon>
        <taxon>Pentapetalae</taxon>
        <taxon>asterids</taxon>
        <taxon>lamiids</taxon>
        <taxon>Gentianales</taxon>
        <taxon>Rubiaceae</taxon>
        <taxon>Ixoroideae</taxon>
        <taxon>Gardenieae complex</taxon>
        <taxon>Bertiereae - Coffeeae clade</taxon>
        <taxon>Coffeeae</taxon>
        <taxon>Coffea</taxon>
    </lineage>
</organism>
<evidence type="ECO:0000256" key="8">
    <source>
        <dbReference type="ARBA" id="ARBA00023136"/>
    </source>
</evidence>
<feature type="transmembrane region" description="Helical" evidence="10">
    <location>
        <begin position="48"/>
        <end position="67"/>
    </location>
</feature>
<evidence type="ECO:0000259" key="13">
    <source>
        <dbReference type="Pfam" id="PF23259"/>
    </source>
</evidence>
<evidence type="ECO:0000256" key="1">
    <source>
        <dbReference type="ARBA" id="ARBA00004141"/>
    </source>
</evidence>
<dbReference type="GO" id="GO:0015297">
    <property type="term" value="F:antiporter activity"/>
    <property type="evidence" value="ECO:0007669"/>
    <property type="project" value="InterPro"/>
</dbReference>
<dbReference type="GO" id="GO:0016020">
    <property type="term" value="C:membrane"/>
    <property type="evidence" value="ECO:0007669"/>
    <property type="project" value="UniProtKB-SubCell"/>
</dbReference>
<evidence type="ECO:0000259" key="11">
    <source>
        <dbReference type="Pfam" id="PF00999"/>
    </source>
</evidence>
<evidence type="ECO:0000256" key="5">
    <source>
        <dbReference type="ARBA" id="ARBA00022958"/>
    </source>
</evidence>
<evidence type="ECO:0000313" key="14">
    <source>
        <dbReference type="Proteomes" id="UP001652660"/>
    </source>
</evidence>
<reference evidence="15" key="2">
    <citation type="submission" date="2025-08" db="UniProtKB">
        <authorList>
            <consortium name="RefSeq"/>
        </authorList>
    </citation>
    <scope>IDENTIFICATION</scope>
    <source>
        <tissue evidence="15">Leaves</tissue>
    </source>
</reference>
<dbReference type="RefSeq" id="XP_027110700.2">
    <property type="nucleotide sequence ID" value="XM_027254899.2"/>
</dbReference>
<reference evidence="14" key="1">
    <citation type="journal article" date="2025" name="Foods">
        <title>Unveiling the Microbial Signatures of Arabica Coffee Cherries: Insights into Ripeness Specific Diversity, Functional Traits, and Implications for Quality and Safety.</title>
        <authorList>
            <consortium name="RefSeq"/>
            <person name="Tenea G.N."/>
            <person name="Cifuentes V."/>
            <person name="Reyes P."/>
            <person name="Cevallos-Vallejos M."/>
        </authorList>
    </citation>
    <scope>NUCLEOTIDE SEQUENCE [LARGE SCALE GENOMIC DNA]</scope>
</reference>
<dbReference type="OrthoDB" id="2687058at2759"/>
<keyword evidence="8 10" id="KW-0472">Membrane</keyword>
<dbReference type="PANTHER" id="PTHR32468">
    <property type="entry name" value="CATION/H + ANTIPORTER"/>
    <property type="match status" value="1"/>
</dbReference>
<feature type="transmembrane region" description="Helical" evidence="10">
    <location>
        <begin position="107"/>
        <end position="126"/>
    </location>
</feature>
<dbReference type="AlphaFoldDB" id="A0A6P6W6R9"/>
<evidence type="ECO:0000256" key="4">
    <source>
        <dbReference type="ARBA" id="ARBA00022692"/>
    </source>
</evidence>
<evidence type="ECO:0000256" key="9">
    <source>
        <dbReference type="ARBA" id="ARBA00038341"/>
    </source>
</evidence>
<keyword evidence="7" id="KW-0406">Ion transport</keyword>
<evidence type="ECO:0000256" key="10">
    <source>
        <dbReference type="SAM" id="Phobius"/>
    </source>
</evidence>
<keyword evidence="6 10" id="KW-1133">Transmembrane helix</keyword>
<dbReference type="GO" id="GO:0012505">
    <property type="term" value="C:endomembrane system"/>
    <property type="evidence" value="ECO:0007669"/>
    <property type="project" value="TreeGrafter"/>
</dbReference>